<feature type="domain" description="Methyltransferase" evidence="2">
    <location>
        <begin position="120"/>
        <end position="234"/>
    </location>
</feature>
<gene>
    <name evidence="3" type="ORF">M408DRAFT_329943</name>
</gene>
<evidence type="ECO:0000313" key="3">
    <source>
        <dbReference type="EMBL" id="KIM27483.1"/>
    </source>
</evidence>
<sequence length="427" mass="47745">MASQESSKAKLDQEAINLTASQAATTAYSGSRAEMQTDDGSDRASRASMYTYTSGDANHFKKEEDGRLWNILNNSYFMPTDDEEWARLNKQHVALVLGLGDLYPEPETVRAILAPVEGETKRILDLGCGSGVWTIAMAKKFPHAQVIGVDLAPTPVDMDSLPPNCSFEIDDINPGLPHYEGKFDIVHCRIIGAGLQDRVQAKTFVQECLKPGGMLIWMDVDYDLIAENMDDYEQRASEKHAGGSWCARMLYDMSQAVLSASANDLTIMGDIIDEGFWADPLMDPETCRTASLYIPVGPWVEDRIPEQLQRLRYMGALMRQDVSNGVWTFHPLLKRAGFREETLKEWSTKADAEMANLTTRMWSRWMVTWGRRRSPDAGPAPGTTPVNSKDEHFAAPYPYLVCYSSRDEALAASMRRRQLRAAIPSVL</sequence>
<dbReference type="AlphaFoldDB" id="A0A0C2WMI3"/>
<dbReference type="InterPro" id="IPR029063">
    <property type="entry name" value="SAM-dependent_MTases_sf"/>
</dbReference>
<dbReference type="PANTHER" id="PTHR43591:SF24">
    <property type="entry name" value="2-METHOXY-6-POLYPRENYL-1,4-BENZOQUINOL METHYLASE, MITOCHONDRIAL"/>
    <property type="match status" value="1"/>
</dbReference>
<dbReference type="STRING" id="933852.A0A0C2WMI3"/>
<dbReference type="OrthoDB" id="2013972at2759"/>
<dbReference type="Gene3D" id="3.40.50.150">
    <property type="entry name" value="Vaccinia Virus protein VP39"/>
    <property type="match status" value="1"/>
</dbReference>
<dbReference type="Proteomes" id="UP000054097">
    <property type="component" value="Unassembled WGS sequence"/>
</dbReference>
<reference evidence="3 4" key="1">
    <citation type="submission" date="2014-04" db="EMBL/GenBank/DDBJ databases">
        <authorList>
            <consortium name="DOE Joint Genome Institute"/>
            <person name="Kuo A."/>
            <person name="Zuccaro A."/>
            <person name="Kohler A."/>
            <person name="Nagy L.G."/>
            <person name="Floudas D."/>
            <person name="Copeland A."/>
            <person name="Barry K.W."/>
            <person name="Cichocki N."/>
            <person name="Veneault-Fourrey C."/>
            <person name="LaButti K."/>
            <person name="Lindquist E.A."/>
            <person name="Lipzen A."/>
            <person name="Lundell T."/>
            <person name="Morin E."/>
            <person name="Murat C."/>
            <person name="Sun H."/>
            <person name="Tunlid A."/>
            <person name="Henrissat B."/>
            <person name="Grigoriev I.V."/>
            <person name="Hibbett D.S."/>
            <person name="Martin F."/>
            <person name="Nordberg H.P."/>
            <person name="Cantor M.N."/>
            <person name="Hua S.X."/>
        </authorList>
    </citation>
    <scope>NUCLEOTIDE SEQUENCE [LARGE SCALE GENOMIC DNA]</scope>
    <source>
        <strain evidence="3 4">MAFF 305830</strain>
    </source>
</reference>
<name>A0A0C2WMI3_SERVB</name>
<organism evidence="3 4">
    <name type="scientific">Serendipita vermifera MAFF 305830</name>
    <dbReference type="NCBI Taxonomy" id="933852"/>
    <lineage>
        <taxon>Eukaryota</taxon>
        <taxon>Fungi</taxon>
        <taxon>Dikarya</taxon>
        <taxon>Basidiomycota</taxon>
        <taxon>Agaricomycotina</taxon>
        <taxon>Agaricomycetes</taxon>
        <taxon>Sebacinales</taxon>
        <taxon>Serendipitaceae</taxon>
        <taxon>Serendipita</taxon>
    </lineage>
</organism>
<evidence type="ECO:0000256" key="1">
    <source>
        <dbReference type="SAM" id="MobiDB-lite"/>
    </source>
</evidence>
<dbReference type="Pfam" id="PF13847">
    <property type="entry name" value="Methyltransf_31"/>
    <property type="match status" value="1"/>
</dbReference>
<dbReference type="InterPro" id="IPR025714">
    <property type="entry name" value="Methyltranfer_dom"/>
</dbReference>
<reference evidence="4" key="2">
    <citation type="submission" date="2015-01" db="EMBL/GenBank/DDBJ databases">
        <title>Evolutionary Origins and Diversification of the Mycorrhizal Mutualists.</title>
        <authorList>
            <consortium name="DOE Joint Genome Institute"/>
            <consortium name="Mycorrhizal Genomics Consortium"/>
            <person name="Kohler A."/>
            <person name="Kuo A."/>
            <person name="Nagy L.G."/>
            <person name="Floudas D."/>
            <person name="Copeland A."/>
            <person name="Barry K.W."/>
            <person name="Cichocki N."/>
            <person name="Veneault-Fourrey C."/>
            <person name="LaButti K."/>
            <person name="Lindquist E.A."/>
            <person name="Lipzen A."/>
            <person name="Lundell T."/>
            <person name="Morin E."/>
            <person name="Murat C."/>
            <person name="Riley R."/>
            <person name="Ohm R."/>
            <person name="Sun H."/>
            <person name="Tunlid A."/>
            <person name="Henrissat B."/>
            <person name="Grigoriev I.V."/>
            <person name="Hibbett D.S."/>
            <person name="Martin F."/>
        </authorList>
    </citation>
    <scope>NUCLEOTIDE SEQUENCE [LARGE SCALE GENOMIC DNA]</scope>
    <source>
        <strain evidence="4">MAFF 305830</strain>
    </source>
</reference>
<evidence type="ECO:0000259" key="2">
    <source>
        <dbReference type="Pfam" id="PF13847"/>
    </source>
</evidence>
<feature type="region of interest" description="Disordered" evidence="1">
    <location>
        <begin position="22"/>
        <end position="45"/>
    </location>
</feature>
<dbReference type="HOGENOM" id="CLU_010595_5_0_1"/>
<proteinExistence type="predicted"/>
<keyword evidence="4" id="KW-1185">Reference proteome</keyword>
<dbReference type="SUPFAM" id="SSF53335">
    <property type="entry name" value="S-adenosyl-L-methionine-dependent methyltransferases"/>
    <property type="match status" value="1"/>
</dbReference>
<dbReference type="GO" id="GO:0008168">
    <property type="term" value="F:methyltransferase activity"/>
    <property type="evidence" value="ECO:0007669"/>
    <property type="project" value="TreeGrafter"/>
</dbReference>
<evidence type="ECO:0000313" key="4">
    <source>
        <dbReference type="Proteomes" id="UP000054097"/>
    </source>
</evidence>
<accession>A0A0C2WMI3</accession>
<dbReference type="EMBL" id="KN824298">
    <property type="protein sequence ID" value="KIM27483.1"/>
    <property type="molecule type" value="Genomic_DNA"/>
</dbReference>
<dbReference type="PANTHER" id="PTHR43591">
    <property type="entry name" value="METHYLTRANSFERASE"/>
    <property type="match status" value="1"/>
</dbReference>
<dbReference type="CDD" id="cd02440">
    <property type="entry name" value="AdoMet_MTases"/>
    <property type="match status" value="1"/>
</dbReference>
<protein>
    <recommendedName>
        <fullName evidence="2">Methyltransferase domain-containing protein</fullName>
    </recommendedName>
</protein>